<dbReference type="InterPro" id="IPR032710">
    <property type="entry name" value="NTF2-like_dom_sf"/>
</dbReference>
<keyword evidence="1" id="KW-0812">Transmembrane</keyword>
<name>A0A4R6FQ52_9SPHN</name>
<protein>
    <submittedName>
        <fullName evidence="2">Putative ester cyclase</fullName>
    </submittedName>
</protein>
<evidence type="ECO:0000313" key="3">
    <source>
        <dbReference type="Proteomes" id="UP000295493"/>
    </source>
</evidence>
<gene>
    <name evidence="2" type="ORF">EV664_10531</name>
</gene>
<dbReference type="InterPro" id="IPR009959">
    <property type="entry name" value="Cyclase_SnoaL-like"/>
</dbReference>
<proteinExistence type="predicted"/>
<reference evidence="2 3" key="1">
    <citation type="submission" date="2019-03" db="EMBL/GenBank/DDBJ databases">
        <title>Genomic Encyclopedia of Type Strains, Phase IV (KMG-IV): sequencing the most valuable type-strain genomes for metagenomic binning, comparative biology and taxonomic classification.</title>
        <authorList>
            <person name="Goeker M."/>
        </authorList>
    </citation>
    <scope>NUCLEOTIDE SEQUENCE [LARGE SCALE GENOMIC DNA]</scope>
    <source>
        <strain evidence="2 3">DSM 25059</strain>
    </source>
</reference>
<dbReference type="Gene3D" id="3.10.450.50">
    <property type="match status" value="1"/>
</dbReference>
<dbReference type="AlphaFoldDB" id="A0A4R6FQ52"/>
<organism evidence="2 3">
    <name type="scientific">Stakelama pacifica</name>
    <dbReference type="NCBI Taxonomy" id="517720"/>
    <lineage>
        <taxon>Bacteria</taxon>
        <taxon>Pseudomonadati</taxon>
        <taxon>Pseudomonadota</taxon>
        <taxon>Alphaproteobacteria</taxon>
        <taxon>Sphingomonadales</taxon>
        <taxon>Sphingomonadaceae</taxon>
        <taxon>Stakelama</taxon>
    </lineage>
</organism>
<dbReference type="InterPro" id="IPR021529">
    <property type="entry name" value="DUF2798"/>
</dbReference>
<dbReference type="SUPFAM" id="SSF54427">
    <property type="entry name" value="NTF2-like"/>
    <property type="match status" value="1"/>
</dbReference>
<dbReference type="PANTHER" id="PTHR38436:SF1">
    <property type="entry name" value="ESTER CYCLASE"/>
    <property type="match status" value="1"/>
</dbReference>
<dbReference type="Pfam" id="PF07366">
    <property type="entry name" value="SnoaL"/>
    <property type="match status" value="1"/>
</dbReference>
<evidence type="ECO:0000313" key="2">
    <source>
        <dbReference type="EMBL" id="TDN82835.1"/>
    </source>
</evidence>
<dbReference type="EMBL" id="SNWD01000005">
    <property type="protein sequence ID" value="TDN82835.1"/>
    <property type="molecule type" value="Genomic_DNA"/>
</dbReference>
<feature type="transmembrane region" description="Helical" evidence="1">
    <location>
        <begin position="40"/>
        <end position="61"/>
    </location>
</feature>
<accession>A0A4R6FQ52</accession>
<keyword evidence="1" id="KW-1133">Transmembrane helix</keyword>
<dbReference type="GO" id="GO:0030638">
    <property type="term" value="P:polyketide metabolic process"/>
    <property type="evidence" value="ECO:0007669"/>
    <property type="project" value="InterPro"/>
</dbReference>
<dbReference type="Pfam" id="PF11391">
    <property type="entry name" value="DUF2798"/>
    <property type="match status" value="1"/>
</dbReference>
<comment type="caution">
    <text evidence="2">The sequence shown here is derived from an EMBL/GenBank/DDBJ whole genome shotgun (WGS) entry which is preliminary data.</text>
</comment>
<dbReference type="PANTHER" id="PTHR38436">
    <property type="entry name" value="POLYKETIDE CYCLASE SNOAL-LIKE DOMAIN"/>
    <property type="match status" value="1"/>
</dbReference>
<keyword evidence="3" id="KW-1185">Reference proteome</keyword>
<evidence type="ECO:0000256" key="1">
    <source>
        <dbReference type="SAM" id="Phobius"/>
    </source>
</evidence>
<dbReference type="Proteomes" id="UP000295493">
    <property type="component" value="Unassembled WGS sequence"/>
</dbReference>
<feature type="transmembrane region" description="Helical" evidence="1">
    <location>
        <begin position="12"/>
        <end position="34"/>
    </location>
</feature>
<keyword evidence="1" id="KW-0472">Membrane</keyword>
<sequence>MLALDLRLEALLRPVLLSLLMSGLVAFVAIVRVAGAPPAFGVWFASWMSAWIVAFPALLVAQPIVNRVVTALTTRNSANDTLKETRIMNTTTIEKDTMRAARMDALTQFYGALSTGDADKLDQALIAAWDEEPRNPGQGPGREPMKQFVAGVRQALPDLTIEIRDVMFDGDKAAVRAEMRGSHSRDFFGVAATGKPYVIRLHEFHTFDGEQIAYTWHLEDWFGFLNQIGAWPVEPAGDDR</sequence>